<evidence type="ECO:0000313" key="2">
    <source>
        <dbReference type="Proteomes" id="UP000256964"/>
    </source>
</evidence>
<accession>A0A371CJ17</accession>
<dbReference type="EMBL" id="KZ857570">
    <property type="protein sequence ID" value="RDX40260.1"/>
    <property type="molecule type" value="Genomic_DNA"/>
</dbReference>
<protein>
    <submittedName>
        <fullName evidence="1">Uncharacterized protein</fullName>
    </submittedName>
</protein>
<dbReference type="AlphaFoldDB" id="A0A371CJ17"/>
<proteinExistence type="predicted"/>
<dbReference type="Proteomes" id="UP000256964">
    <property type="component" value="Unassembled WGS sequence"/>
</dbReference>
<reference evidence="1 2" key="1">
    <citation type="journal article" date="2018" name="Biotechnol. Biofuels">
        <title>Integrative visual omics of the white-rot fungus Polyporus brumalis exposes the biotechnological potential of its oxidative enzymes for delignifying raw plant biomass.</title>
        <authorList>
            <person name="Miyauchi S."/>
            <person name="Rancon A."/>
            <person name="Drula E."/>
            <person name="Hage H."/>
            <person name="Chaduli D."/>
            <person name="Favel A."/>
            <person name="Grisel S."/>
            <person name="Henrissat B."/>
            <person name="Herpoel-Gimbert I."/>
            <person name="Ruiz-Duenas F.J."/>
            <person name="Chevret D."/>
            <person name="Hainaut M."/>
            <person name="Lin J."/>
            <person name="Wang M."/>
            <person name="Pangilinan J."/>
            <person name="Lipzen A."/>
            <person name="Lesage-Meessen L."/>
            <person name="Navarro D."/>
            <person name="Riley R."/>
            <person name="Grigoriev I.V."/>
            <person name="Zhou S."/>
            <person name="Raouche S."/>
            <person name="Rosso M.N."/>
        </authorList>
    </citation>
    <scope>NUCLEOTIDE SEQUENCE [LARGE SCALE GENOMIC DNA]</scope>
    <source>
        <strain evidence="1 2">BRFM 1820</strain>
    </source>
</reference>
<dbReference type="OrthoDB" id="2792843at2759"/>
<gene>
    <name evidence="1" type="ORF">OH76DRAFT_1366484</name>
</gene>
<sequence length="104" mass="11641">MTAKRQKRWTSPVYAFYNPKVGINKVSDKKIGHVFTCAKPGCGQKITRYLDTKDATSTSNLRDHIKACWGLEILRAAEAQKTTSKARPMVEAFGRCILCTSMTI</sequence>
<keyword evidence="2" id="KW-1185">Reference proteome</keyword>
<evidence type="ECO:0000313" key="1">
    <source>
        <dbReference type="EMBL" id="RDX40260.1"/>
    </source>
</evidence>
<organism evidence="1 2">
    <name type="scientific">Lentinus brumalis</name>
    <dbReference type="NCBI Taxonomy" id="2498619"/>
    <lineage>
        <taxon>Eukaryota</taxon>
        <taxon>Fungi</taxon>
        <taxon>Dikarya</taxon>
        <taxon>Basidiomycota</taxon>
        <taxon>Agaricomycotina</taxon>
        <taxon>Agaricomycetes</taxon>
        <taxon>Polyporales</taxon>
        <taxon>Polyporaceae</taxon>
        <taxon>Lentinus</taxon>
    </lineage>
</organism>
<name>A0A371CJ17_9APHY</name>